<evidence type="ECO:0000259" key="3">
    <source>
        <dbReference type="PROSITE" id="PS51352"/>
    </source>
</evidence>
<dbReference type="PANTHER" id="PTHR42852:SF17">
    <property type="entry name" value="THIOREDOXIN-LIKE PROTEIN HI_1115"/>
    <property type="match status" value="1"/>
</dbReference>
<evidence type="ECO:0000256" key="1">
    <source>
        <dbReference type="SAM" id="MobiDB-lite"/>
    </source>
</evidence>
<dbReference type="GO" id="GO:0016491">
    <property type="term" value="F:oxidoreductase activity"/>
    <property type="evidence" value="ECO:0007669"/>
    <property type="project" value="InterPro"/>
</dbReference>
<feature type="chain" id="PRO_5043817980" evidence="2">
    <location>
        <begin position="21"/>
        <end position="309"/>
    </location>
</feature>
<keyword evidence="2" id="KW-0732">Signal</keyword>
<feature type="region of interest" description="Disordered" evidence="1">
    <location>
        <begin position="130"/>
        <end position="150"/>
    </location>
</feature>
<evidence type="ECO:0000256" key="2">
    <source>
        <dbReference type="SAM" id="SignalP"/>
    </source>
</evidence>
<dbReference type="GO" id="GO:0016209">
    <property type="term" value="F:antioxidant activity"/>
    <property type="evidence" value="ECO:0007669"/>
    <property type="project" value="InterPro"/>
</dbReference>
<dbReference type="AlphaFoldDB" id="A0AAU8ACJ6"/>
<evidence type="ECO:0000313" key="4">
    <source>
        <dbReference type="EMBL" id="XCC63256.1"/>
    </source>
</evidence>
<dbReference type="PANTHER" id="PTHR42852">
    <property type="entry name" value="THIOL:DISULFIDE INTERCHANGE PROTEIN DSBE"/>
    <property type="match status" value="1"/>
</dbReference>
<dbReference type="Pfam" id="PF00578">
    <property type="entry name" value="AhpC-TSA"/>
    <property type="match status" value="1"/>
</dbReference>
<reference evidence="4" key="1">
    <citation type="submission" date="2023-02" db="EMBL/GenBank/DDBJ databases">
        <title>Gut commensal Christensenella minuta modulates host metabolism via a new class of secondary bile acids.</title>
        <authorList>
            <person name="Liu C."/>
        </authorList>
    </citation>
    <scope>NUCLEOTIDE SEQUENCE</scope>
    <source>
        <strain evidence="4">CA70</strain>
    </source>
</reference>
<dbReference type="InterPro" id="IPR050553">
    <property type="entry name" value="Thioredoxin_ResA/DsbE_sf"/>
</dbReference>
<dbReference type="InterPro" id="IPR036249">
    <property type="entry name" value="Thioredoxin-like_sf"/>
</dbReference>
<dbReference type="InterPro" id="IPR000866">
    <property type="entry name" value="AhpC/TSA"/>
</dbReference>
<gene>
    <name evidence="4" type="ORF">PUP29_04910</name>
</gene>
<dbReference type="EMBL" id="CP117826">
    <property type="protein sequence ID" value="XCC63256.1"/>
    <property type="molecule type" value="Genomic_DNA"/>
</dbReference>
<protein>
    <submittedName>
        <fullName evidence="4">TlpA disulfide reductase family protein</fullName>
    </submittedName>
</protein>
<dbReference type="Gene3D" id="3.40.30.10">
    <property type="entry name" value="Glutaredoxin"/>
    <property type="match status" value="1"/>
</dbReference>
<organism evidence="4">
    <name type="scientific">Christensenella massiliensis</name>
    <dbReference type="NCBI Taxonomy" id="1805714"/>
    <lineage>
        <taxon>Bacteria</taxon>
        <taxon>Bacillati</taxon>
        <taxon>Bacillota</taxon>
        <taxon>Clostridia</taxon>
        <taxon>Christensenellales</taxon>
        <taxon>Christensenellaceae</taxon>
        <taxon>Christensenella</taxon>
    </lineage>
</organism>
<sequence length="309" mass="33346">MNVKKLVTLLLAAVLVFSLAACGAAGGDKKDGEPKNAEEAAAMYKELMEQENAILGKNTELWEKVFMAADKGMTMQEDGKNYGEFLLDTIEGSKDQFTEDELKLLKEAAEKIREIENKLTMIEKKYPEAAQQSKDGAMSVPAGSDMTTPPDDGSMQKFPAFEGKDLDGNTVKSKELFSGNAVTVVNFWFTTCNPCVGELSELDALNKELAKKGGALIGVNTFTLDGDEAAISEAKDVLAKKGVTYQNVYFASDGEAGKFTTNIFAYPTTYVVDRNGNIVGDPIVGAITEKKQAETLQKLINQALAADMG</sequence>
<dbReference type="PROSITE" id="PS51257">
    <property type="entry name" value="PROKAR_LIPOPROTEIN"/>
    <property type="match status" value="1"/>
</dbReference>
<dbReference type="SUPFAM" id="SSF52833">
    <property type="entry name" value="Thioredoxin-like"/>
    <property type="match status" value="1"/>
</dbReference>
<feature type="signal peptide" evidence="2">
    <location>
        <begin position="1"/>
        <end position="20"/>
    </location>
</feature>
<proteinExistence type="predicted"/>
<dbReference type="CDD" id="cd02966">
    <property type="entry name" value="TlpA_like_family"/>
    <property type="match status" value="1"/>
</dbReference>
<dbReference type="RefSeq" id="WP_353423940.1">
    <property type="nucleotide sequence ID" value="NZ_CP117826.1"/>
</dbReference>
<accession>A0AAU8ACJ6</accession>
<dbReference type="InterPro" id="IPR013766">
    <property type="entry name" value="Thioredoxin_domain"/>
</dbReference>
<feature type="domain" description="Thioredoxin" evidence="3">
    <location>
        <begin position="152"/>
        <end position="305"/>
    </location>
</feature>
<dbReference type="PROSITE" id="PS51352">
    <property type="entry name" value="THIOREDOXIN_2"/>
    <property type="match status" value="1"/>
</dbReference>
<name>A0AAU8ACJ6_9FIRM</name>